<protein>
    <submittedName>
        <fullName evidence="1">Uncharacterized protein</fullName>
    </submittedName>
</protein>
<proteinExistence type="predicted"/>
<evidence type="ECO:0000313" key="1">
    <source>
        <dbReference type="EMBL" id="MBN7822569.1"/>
    </source>
</evidence>
<sequence>MNERPTKEFLAGLVVGQSVRVTRLTGDVVGRVSDIKPRLFKVRIGREARIFLREDGGAFNAPDKSSKSWVLPLEASDHA</sequence>
<organism evidence="1 2">
    <name type="scientific">Bowmanella yangjiangensis</name>
    <dbReference type="NCBI Taxonomy" id="2811230"/>
    <lineage>
        <taxon>Bacteria</taxon>
        <taxon>Pseudomonadati</taxon>
        <taxon>Pseudomonadota</taxon>
        <taxon>Gammaproteobacteria</taxon>
        <taxon>Alteromonadales</taxon>
        <taxon>Alteromonadaceae</taxon>
        <taxon>Bowmanella</taxon>
    </lineage>
</organism>
<name>A0ABS3D185_9ALTE</name>
<dbReference type="EMBL" id="JAFKCS010000099">
    <property type="protein sequence ID" value="MBN7822569.1"/>
    <property type="molecule type" value="Genomic_DNA"/>
</dbReference>
<dbReference type="RefSeq" id="WP_206596480.1">
    <property type="nucleotide sequence ID" value="NZ_JAFKCS010000099.1"/>
</dbReference>
<accession>A0ABS3D185</accession>
<evidence type="ECO:0000313" key="2">
    <source>
        <dbReference type="Proteomes" id="UP000663992"/>
    </source>
</evidence>
<gene>
    <name evidence="1" type="ORF">J0A65_22090</name>
</gene>
<keyword evidence="2" id="KW-1185">Reference proteome</keyword>
<dbReference type="Proteomes" id="UP000663992">
    <property type="component" value="Unassembled WGS sequence"/>
</dbReference>
<reference evidence="1 2" key="1">
    <citation type="submission" date="2021-03" db="EMBL/GenBank/DDBJ databases">
        <title>novel species isolated from a fishpond in China.</title>
        <authorList>
            <person name="Lu H."/>
            <person name="Cai Z."/>
        </authorList>
    </citation>
    <scope>NUCLEOTIDE SEQUENCE [LARGE SCALE GENOMIC DNA]</scope>
    <source>
        <strain evidence="1 2">Y57</strain>
    </source>
</reference>
<comment type="caution">
    <text evidence="1">The sequence shown here is derived from an EMBL/GenBank/DDBJ whole genome shotgun (WGS) entry which is preliminary data.</text>
</comment>